<comment type="caution">
    <text evidence="1">The sequence shown here is derived from an EMBL/GenBank/DDBJ whole genome shotgun (WGS) entry which is preliminary data.</text>
</comment>
<dbReference type="RefSeq" id="WP_390214516.1">
    <property type="nucleotide sequence ID" value="NZ_JBHLXJ010000033.1"/>
</dbReference>
<sequence length="160" mass="18070">MYKPNSLRKHITEANPDLKDNPDKLLVFADEGKVVGTGTESLSFEYNYRLNLIITDYTGDSDAIMVPLLAWLQHHQPDLLANPDKRANGIRFSVDFNNHESIDLSLEIDLSERVIVNKVANGLQITHAGEAIQTPNFDQDFWQLYSGDNLLAQWRLSGTT</sequence>
<evidence type="ECO:0000313" key="1">
    <source>
        <dbReference type="EMBL" id="MFC0351816.1"/>
    </source>
</evidence>
<gene>
    <name evidence="1" type="ORF">ACFFJH_18510</name>
</gene>
<reference evidence="1 2" key="1">
    <citation type="submission" date="2024-09" db="EMBL/GenBank/DDBJ databases">
        <authorList>
            <person name="Sun Q."/>
            <person name="Mori K."/>
        </authorList>
    </citation>
    <scope>NUCLEOTIDE SEQUENCE [LARGE SCALE GENOMIC DNA]</scope>
    <source>
        <strain evidence="1 2">CCM 8677</strain>
    </source>
</reference>
<name>A0ABV6IJ10_9BURK</name>
<dbReference type="InterPro" id="IPR009678">
    <property type="entry name" value="Phage_tail_completion_R"/>
</dbReference>
<dbReference type="Pfam" id="PF06891">
    <property type="entry name" value="P2_Phage_GpR"/>
    <property type="match status" value="1"/>
</dbReference>
<dbReference type="EMBL" id="JBHLXJ010000033">
    <property type="protein sequence ID" value="MFC0351816.1"/>
    <property type="molecule type" value="Genomic_DNA"/>
</dbReference>
<keyword evidence="2" id="KW-1185">Reference proteome</keyword>
<proteinExistence type="predicted"/>
<protein>
    <submittedName>
        <fullName evidence="1">Phage tail protein</fullName>
    </submittedName>
</protein>
<evidence type="ECO:0000313" key="2">
    <source>
        <dbReference type="Proteomes" id="UP001589844"/>
    </source>
</evidence>
<accession>A0ABV6IJ10</accession>
<organism evidence="1 2">
    <name type="scientific">Undibacterium danionis</name>
    <dbReference type="NCBI Taxonomy" id="1812100"/>
    <lineage>
        <taxon>Bacteria</taxon>
        <taxon>Pseudomonadati</taxon>
        <taxon>Pseudomonadota</taxon>
        <taxon>Betaproteobacteria</taxon>
        <taxon>Burkholderiales</taxon>
        <taxon>Oxalobacteraceae</taxon>
        <taxon>Undibacterium</taxon>
    </lineage>
</organism>
<dbReference type="Proteomes" id="UP001589844">
    <property type="component" value="Unassembled WGS sequence"/>
</dbReference>